<dbReference type="RefSeq" id="WP_194700489.1">
    <property type="nucleotide sequence ID" value="NZ_JADKNH010000002.1"/>
</dbReference>
<comment type="caution">
    <text evidence="1">The sequence shown here is derived from an EMBL/GenBank/DDBJ whole genome shotgun (WGS) entry which is preliminary data.</text>
</comment>
<reference evidence="1 2" key="1">
    <citation type="submission" date="2020-11" db="EMBL/GenBank/DDBJ databases">
        <title>Fusibacter basophilias sp. nov.</title>
        <authorList>
            <person name="Qiu D."/>
        </authorList>
    </citation>
    <scope>NUCLEOTIDE SEQUENCE [LARGE SCALE GENOMIC DNA]</scope>
    <source>
        <strain evidence="1 2">Q10-2</strain>
    </source>
</reference>
<dbReference type="Pfam" id="PF08843">
    <property type="entry name" value="AbiEii"/>
    <property type="match status" value="1"/>
</dbReference>
<evidence type="ECO:0000313" key="1">
    <source>
        <dbReference type="EMBL" id="MBF4692249.1"/>
    </source>
</evidence>
<dbReference type="Proteomes" id="UP000614200">
    <property type="component" value="Unassembled WGS sequence"/>
</dbReference>
<evidence type="ECO:0000313" key="2">
    <source>
        <dbReference type="Proteomes" id="UP000614200"/>
    </source>
</evidence>
<accession>A0ABR9ZP91</accession>
<dbReference type="InterPro" id="IPR014942">
    <property type="entry name" value="AbiEii"/>
</dbReference>
<dbReference type="Gene3D" id="3.10.450.620">
    <property type="entry name" value="JHP933, nucleotidyltransferase-like core domain"/>
    <property type="match status" value="1"/>
</dbReference>
<keyword evidence="1" id="KW-0808">Transferase</keyword>
<protein>
    <submittedName>
        <fullName evidence="1">Nucleotidyl transferase AbiEii/AbiGii toxin family protein</fullName>
    </submittedName>
</protein>
<organism evidence="1 2">
    <name type="scientific">Fusibacter ferrireducens</name>
    <dbReference type="NCBI Taxonomy" id="2785058"/>
    <lineage>
        <taxon>Bacteria</taxon>
        <taxon>Bacillati</taxon>
        <taxon>Bacillota</taxon>
        <taxon>Clostridia</taxon>
        <taxon>Eubacteriales</taxon>
        <taxon>Eubacteriales Family XII. Incertae Sedis</taxon>
        <taxon>Fusibacter</taxon>
    </lineage>
</organism>
<name>A0ABR9ZP91_9FIRM</name>
<gene>
    <name evidence="1" type="ORF">ISU02_03940</name>
</gene>
<dbReference type="EMBL" id="JADKNH010000002">
    <property type="protein sequence ID" value="MBF4692249.1"/>
    <property type="molecule type" value="Genomic_DNA"/>
</dbReference>
<proteinExistence type="predicted"/>
<dbReference type="GO" id="GO:0016740">
    <property type="term" value="F:transferase activity"/>
    <property type="evidence" value="ECO:0007669"/>
    <property type="project" value="UniProtKB-KW"/>
</dbReference>
<keyword evidence="2" id="KW-1185">Reference proteome</keyword>
<sequence>MSGKTMSLKAKIRNLALQKDMSAQVVLQNYMFERFLERLSKSDYKDKFILKGGMLIAALVGIANRATMDMDATIKNYPIDINSIVKAIKEICNVSIDDDVAFTFNSIDSIRDDDAYGGYRVSIVSQYDTITTPMQIDITTGDAIIPKEVLYLFKMIFEEGNIGVWAYNIETVLAEKVETILRRGELNTRPRDFYDVYILTKTQSFDLLIFKEALKSTAAYRETSHIFNDINKRINEIEKSETLIKRWRKYTKDYGYAKDILYSDIIEVLRTLV</sequence>